<dbReference type="FunFam" id="3.30.160.60:FF:000425">
    <property type="entry name" value="PLAG1 like zinc finger 1"/>
    <property type="match status" value="1"/>
</dbReference>
<feature type="compositionally biased region" description="Polar residues" evidence="8">
    <location>
        <begin position="14"/>
        <end position="35"/>
    </location>
</feature>
<feature type="compositionally biased region" description="Low complexity" evidence="8">
    <location>
        <begin position="103"/>
        <end position="115"/>
    </location>
</feature>
<feature type="compositionally biased region" description="Polar residues" evidence="8">
    <location>
        <begin position="220"/>
        <end position="229"/>
    </location>
</feature>
<dbReference type="Gene3D" id="3.30.160.60">
    <property type="entry name" value="Classic Zinc Finger"/>
    <property type="match status" value="2"/>
</dbReference>
<gene>
    <name evidence="10" type="ORF">LTR97_001517</name>
</gene>
<evidence type="ECO:0000256" key="7">
    <source>
        <dbReference type="PROSITE-ProRule" id="PRU00042"/>
    </source>
</evidence>
<dbReference type="PANTHER" id="PTHR16515:SF66">
    <property type="entry name" value="C2H2-TYPE DOMAIN-CONTAINING PROTEIN"/>
    <property type="match status" value="1"/>
</dbReference>
<dbReference type="SUPFAM" id="SSF57667">
    <property type="entry name" value="beta-beta-alpha zinc fingers"/>
    <property type="match status" value="1"/>
</dbReference>
<evidence type="ECO:0000313" key="10">
    <source>
        <dbReference type="EMBL" id="KAK5706527.1"/>
    </source>
</evidence>
<dbReference type="PANTHER" id="PTHR16515">
    <property type="entry name" value="PR DOMAIN ZINC FINGER PROTEIN"/>
    <property type="match status" value="1"/>
</dbReference>
<protein>
    <recommendedName>
        <fullName evidence="9">C2H2-type domain-containing protein</fullName>
    </recommendedName>
</protein>
<feature type="region of interest" description="Disordered" evidence="8">
    <location>
        <begin position="253"/>
        <end position="277"/>
    </location>
</feature>
<feature type="domain" description="C2H2-type" evidence="9">
    <location>
        <begin position="327"/>
        <end position="357"/>
    </location>
</feature>
<dbReference type="SMART" id="SM00355">
    <property type="entry name" value="ZnF_C2H2"/>
    <property type="match status" value="2"/>
</dbReference>
<evidence type="ECO:0000256" key="4">
    <source>
        <dbReference type="ARBA" id="ARBA00022771"/>
    </source>
</evidence>
<keyword evidence="2" id="KW-0479">Metal-binding</keyword>
<feature type="compositionally biased region" description="Polar residues" evidence="8">
    <location>
        <begin position="203"/>
        <end position="212"/>
    </location>
</feature>
<comment type="subcellular location">
    <subcellularLocation>
        <location evidence="1">Nucleus</location>
    </subcellularLocation>
</comment>
<accession>A0AAN7WHM7</accession>
<dbReference type="EMBL" id="JAVRQU010000002">
    <property type="protein sequence ID" value="KAK5706527.1"/>
    <property type="molecule type" value="Genomic_DNA"/>
</dbReference>
<dbReference type="PROSITE" id="PS00028">
    <property type="entry name" value="ZINC_FINGER_C2H2_1"/>
    <property type="match status" value="2"/>
</dbReference>
<evidence type="ECO:0000256" key="8">
    <source>
        <dbReference type="SAM" id="MobiDB-lite"/>
    </source>
</evidence>
<feature type="compositionally biased region" description="Polar residues" evidence="8">
    <location>
        <begin position="116"/>
        <end position="136"/>
    </location>
</feature>
<evidence type="ECO:0000313" key="11">
    <source>
        <dbReference type="Proteomes" id="UP001310594"/>
    </source>
</evidence>
<reference evidence="10" key="1">
    <citation type="submission" date="2023-08" db="EMBL/GenBank/DDBJ databases">
        <title>Black Yeasts Isolated from many extreme environments.</title>
        <authorList>
            <person name="Coleine C."/>
            <person name="Stajich J.E."/>
            <person name="Selbmann L."/>
        </authorList>
    </citation>
    <scope>NUCLEOTIDE SEQUENCE</scope>
    <source>
        <strain evidence="10">CCFEE 5810</strain>
    </source>
</reference>
<keyword evidence="3" id="KW-0677">Repeat</keyword>
<keyword evidence="6" id="KW-0539">Nucleus</keyword>
<dbReference type="PROSITE" id="PS50157">
    <property type="entry name" value="ZINC_FINGER_C2H2_2"/>
    <property type="match status" value="2"/>
</dbReference>
<dbReference type="InterPro" id="IPR050331">
    <property type="entry name" value="Zinc_finger"/>
</dbReference>
<dbReference type="GO" id="GO:0008270">
    <property type="term" value="F:zinc ion binding"/>
    <property type="evidence" value="ECO:0007669"/>
    <property type="project" value="UniProtKB-KW"/>
</dbReference>
<evidence type="ECO:0000256" key="5">
    <source>
        <dbReference type="ARBA" id="ARBA00022833"/>
    </source>
</evidence>
<feature type="compositionally biased region" description="Low complexity" evidence="8">
    <location>
        <begin position="262"/>
        <end position="275"/>
    </location>
</feature>
<keyword evidence="4 7" id="KW-0863">Zinc-finger</keyword>
<sequence>MAYPSREGFAGFPSHSQRYPNYATRNLPLQQNAAPSLTIDPYSGLNSAPQQMQQQQPLLRHSDSTGSRTSEDGNRPSLPSISNLLGIANGDNRPVRESDINPAQQQTAQQSQQSQPMSFEQRSRQSYMSQDPSNGQRIARPPTPPVRNDSVLERANLLRTDSSSTSNGSSVPAQTHYAGSALNNMEADHQRVTHANFLKRHSIPSQPNTSPYGQVPYKTSPFTSSPGNVSNGSYYSPEVPYSASGVYQQRPLPSSFPPAPVPSTTVQSTPTSATSNPWEHHHYISPSSQATFPQSQDRYICQTCNKAFSRPSSLKIHSHSHTGEKPFRCPHGGCGKAFSVRSNMKRHERGCHTGGNANGSAGHLG</sequence>
<comment type="caution">
    <text evidence="10">The sequence shown here is derived from an EMBL/GenBank/DDBJ whole genome shotgun (WGS) entry which is preliminary data.</text>
</comment>
<feature type="domain" description="C2H2-type" evidence="9">
    <location>
        <begin position="299"/>
        <end position="326"/>
    </location>
</feature>
<organism evidence="10 11">
    <name type="scientific">Elasticomyces elasticus</name>
    <dbReference type="NCBI Taxonomy" id="574655"/>
    <lineage>
        <taxon>Eukaryota</taxon>
        <taxon>Fungi</taxon>
        <taxon>Dikarya</taxon>
        <taxon>Ascomycota</taxon>
        <taxon>Pezizomycotina</taxon>
        <taxon>Dothideomycetes</taxon>
        <taxon>Dothideomycetidae</taxon>
        <taxon>Mycosphaerellales</taxon>
        <taxon>Teratosphaeriaceae</taxon>
        <taxon>Elasticomyces</taxon>
    </lineage>
</organism>
<evidence type="ECO:0000256" key="2">
    <source>
        <dbReference type="ARBA" id="ARBA00022723"/>
    </source>
</evidence>
<feature type="region of interest" description="Disordered" evidence="8">
    <location>
        <begin position="201"/>
        <end position="229"/>
    </location>
</feature>
<proteinExistence type="predicted"/>
<dbReference type="GO" id="GO:0005634">
    <property type="term" value="C:nucleus"/>
    <property type="evidence" value="ECO:0007669"/>
    <property type="project" value="UniProtKB-SubCell"/>
</dbReference>
<evidence type="ECO:0000256" key="1">
    <source>
        <dbReference type="ARBA" id="ARBA00004123"/>
    </source>
</evidence>
<dbReference type="Proteomes" id="UP001310594">
    <property type="component" value="Unassembled WGS sequence"/>
</dbReference>
<dbReference type="GO" id="GO:0010468">
    <property type="term" value="P:regulation of gene expression"/>
    <property type="evidence" value="ECO:0007669"/>
    <property type="project" value="TreeGrafter"/>
</dbReference>
<dbReference type="InterPro" id="IPR013087">
    <property type="entry name" value="Znf_C2H2_type"/>
</dbReference>
<evidence type="ECO:0000259" key="9">
    <source>
        <dbReference type="PROSITE" id="PS50157"/>
    </source>
</evidence>
<dbReference type="Pfam" id="PF00096">
    <property type="entry name" value="zf-C2H2"/>
    <property type="match status" value="2"/>
</dbReference>
<dbReference type="InterPro" id="IPR036236">
    <property type="entry name" value="Znf_C2H2_sf"/>
</dbReference>
<dbReference type="AlphaFoldDB" id="A0AAN7WHM7"/>
<name>A0AAN7WHM7_9PEZI</name>
<feature type="region of interest" description="Disordered" evidence="8">
    <location>
        <begin position="1"/>
        <end position="148"/>
    </location>
</feature>
<dbReference type="FunFam" id="3.30.160.60:FF:001102">
    <property type="entry name" value="Transcription factor IIIA"/>
    <property type="match status" value="1"/>
</dbReference>
<evidence type="ECO:0000256" key="6">
    <source>
        <dbReference type="ARBA" id="ARBA00023242"/>
    </source>
</evidence>
<keyword evidence="5" id="KW-0862">Zinc</keyword>
<evidence type="ECO:0000256" key="3">
    <source>
        <dbReference type="ARBA" id="ARBA00022737"/>
    </source>
</evidence>